<protein>
    <submittedName>
        <fullName evidence="1">Uncharacterized protein</fullName>
    </submittedName>
</protein>
<name>A0ABY6DKG0_9NEIS</name>
<dbReference type="RefSeq" id="WP_263123822.1">
    <property type="nucleotide sequence ID" value="NZ_CP106753.1"/>
</dbReference>
<sequence length="234" mass="25014">MGDWAVAGGTDRKVVAAIVVAGTTVFIPTNAIDLIPGGKPVRRGAIAGELVYRPTSKLVSRVSARAEVVDAARVRVANSAIAVEQVGLTKLALPRTPGLGATSTTSELLQSGAIPDREGVVLTQRTVSFNDIWKFSDNSGVEFMLTRENRNFVLRSGLPTSVSVLGGVRPIVHTHPVDADGLNSLLPSRADINVLNDYWARNPTLSRPVSQIITGPDQTTIFRATGIDQWRKPK</sequence>
<evidence type="ECO:0000313" key="1">
    <source>
        <dbReference type="EMBL" id="UXY14522.1"/>
    </source>
</evidence>
<evidence type="ECO:0000313" key="2">
    <source>
        <dbReference type="Proteomes" id="UP001061302"/>
    </source>
</evidence>
<organism evidence="1 2">
    <name type="scientific">Chitiniphilus purpureus</name>
    <dbReference type="NCBI Taxonomy" id="2981137"/>
    <lineage>
        <taxon>Bacteria</taxon>
        <taxon>Pseudomonadati</taxon>
        <taxon>Pseudomonadota</taxon>
        <taxon>Betaproteobacteria</taxon>
        <taxon>Neisseriales</taxon>
        <taxon>Chitinibacteraceae</taxon>
        <taxon>Chitiniphilus</taxon>
    </lineage>
</organism>
<accession>A0ABY6DKG0</accession>
<gene>
    <name evidence="1" type="ORF">N8I74_14515</name>
</gene>
<proteinExistence type="predicted"/>
<keyword evidence="2" id="KW-1185">Reference proteome</keyword>
<reference evidence="1" key="1">
    <citation type="submission" date="2022-10" db="EMBL/GenBank/DDBJ databases">
        <title>Chitiniphilus purpureus sp. nov., a novel chitin-degrading bacterium isolated from crawfish pond sediment.</title>
        <authorList>
            <person name="Li K."/>
        </authorList>
    </citation>
    <scope>NUCLEOTIDE SEQUENCE</scope>
    <source>
        <strain evidence="1">CD1</strain>
    </source>
</reference>
<dbReference type="EMBL" id="CP106753">
    <property type="protein sequence ID" value="UXY14522.1"/>
    <property type="molecule type" value="Genomic_DNA"/>
</dbReference>
<dbReference type="Proteomes" id="UP001061302">
    <property type="component" value="Chromosome"/>
</dbReference>